<evidence type="ECO:0000313" key="2">
    <source>
        <dbReference type="EMBL" id="QBZ60254.1"/>
    </source>
</evidence>
<protein>
    <submittedName>
        <fullName evidence="2">Uncharacterized protein</fullName>
    </submittedName>
</protein>
<organism evidence="2 3">
    <name type="scientific">Pyricularia oryzae</name>
    <name type="common">Rice blast fungus</name>
    <name type="synonym">Magnaporthe oryzae</name>
    <dbReference type="NCBI Taxonomy" id="318829"/>
    <lineage>
        <taxon>Eukaryota</taxon>
        <taxon>Fungi</taxon>
        <taxon>Dikarya</taxon>
        <taxon>Ascomycota</taxon>
        <taxon>Pezizomycotina</taxon>
        <taxon>Sordariomycetes</taxon>
        <taxon>Sordariomycetidae</taxon>
        <taxon>Magnaporthales</taxon>
        <taxon>Pyriculariaceae</taxon>
        <taxon>Pyricularia</taxon>
    </lineage>
</organism>
<dbReference type="Proteomes" id="UP000294847">
    <property type="component" value="Chromosome 4"/>
</dbReference>
<feature type="compositionally biased region" description="Basic and acidic residues" evidence="1">
    <location>
        <begin position="203"/>
        <end position="217"/>
    </location>
</feature>
<gene>
    <name evidence="2" type="ORF">PoMZ_07193</name>
</gene>
<evidence type="ECO:0000256" key="1">
    <source>
        <dbReference type="SAM" id="MobiDB-lite"/>
    </source>
</evidence>
<feature type="region of interest" description="Disordered" evidence="1">
    <location>
        <begin position="144"/>
        <end position="237"/>
    </location>
</feature>
<proteinExistence type="predicted"/>
<accession>A0A4P7NEH7</accession>
<sequence length="317" mass="36200">MTQLSTRRRVYAEAHMLIHDNERYFDDYMVHETHKPPRRLPGPGTAELRKLWLLRPKSTMIHNSRQDQHSLSDSQLDEGLGKIAKAASTHDAHSNPINTGASRREKEASPADQLVWGRFTAGNIARKSRGRALVGGLAIQARHRAQKRFSIPPKEPEEATGERVYRPNPTAGQNPRRTQGRVPMHRTMDQQYESLRRGPYAGHQRDAQTSREQDARQSRPQKRGSTAAPQPFGYGDLQMSRSQFERGAAVVADINKQWEKETRPMEIARLAQMAAQEKADCEKEARRRAKKDRFGRAFRACIGKKDRHPREQSHPNV</sequence>
<reference evidence="2 3" key="1">
    <citation type="journal article" date="2019" name="Mol. Biol. Evol.">
        <title>Blast fungal genomes show frequent chromosomal changes, gene gains and losses, and effector gene turnover.</title>
        <authorList>
            <person name="Gomez Luciano L.B."/>
            <person name="Jason Tsai I."/>
            <person name="Chuma I."/>
            <person name="Tosa Y."/>
            <person name="Chen Y.H."/>
            <person name="Li J.Y."/>
            <person name="Li M.Y."/>
            <person name="Jade Lu M.Y."/>
            <person name="Nakayashiki H."/>
            <person name="Li W.H."/>
        </authorList>
    </citation>
    <scope>NUCLEOTIDE SEQUENCE [LARGE SCALE GENOMIC DNA]</scope>
    <source>
        <strain evidence="2">MZ5-1-6</strain>
    </source>
</reference>
<name>A0A4P7NEH7_PYROR</name>
<feature type="compositionally biased region" description="Basic and acidic residues" evidence="1">
    <location>
        <begin position="154"/>
        <end position="165"/>
    </location>
</feature>
<dbReference type="AlphaFoldDB" id="A0A4P7NEH7"/>
<evidence type="ECO:0000313" key="3">
    <source>
        <dbReference type="Proteomes" id="UP000294847"/>
    </source>
</evidence>
<dbReference type="EMBL" id="CP034207">
    <property type="protein sequence ID" value="QBZ60254.1"/>
    <property type="molecule type" value="Genomic_DNA"/>
</dbReference>
<feature type="region of interest" description="Disordered" evidence="1">
    <location>
        <begin position="86"/>
        <end position="110"/>
    </location>
</feature>